<dbReference type="PROSITE" id="PS51257">
    <property type="entry name" value="PROKAR_LIPOPROTEIN"/>
    <property type="match status" value="1"/>
</dbReference>
<dbReference type="GeneID" id="57465240"/>
<gene>
    <name evidence="1" type="ORF">RUA8715_02618</name>
</gene>
<evidence type="ECO:0000313" key="1">
    <source>
        <dbReference type="EMBL" id="SMX45127.1"/>
    </source>
</evidence>
<sequence>MRVFYWLGAVVLLAACDVPQAPVVTGPDGQARIQINTAGLTCYQTRCLDINPAARSVRMMGNRTAGIPRDIDVSDGTVTPAEFRRLGEVAMLAGGMGSRGDRG</sequence>
<evidence type="ECO:0000313" key="2">
    <source>
        <dbReference type="Proteomes" id="UP000202485"/>
    </source>
</evidence>
<evidence type="ECO:0008006" key="3">
    <source>
        <dbReference type="Google" id="ProtNLM"/>
    </source>
</evidence>
<reference evidence="2" key="1">
    <citation type="submission" date="2017-05" db="EMBL/GenBank/DDBJ databases">
        <authorList>
            <person name="Rodrigo-Torres L."/>
            <person name="Arahal R. D."/>
            <person name="Lucena T."/>
        </authorList>
    </citation>
    <scope>NUCLEOTIDE SEQUENCE [LARGE SCALE GENOMIC DNA]</scope>
    <source>
        <strain evidence="2">CECT 8715</strain>
    </source>
</reference>
<keyword evidence="2" id="KW-1185">Reference proteome</keyword>
<dbReference type="Proteomes" id="UP000202485">
    <property type="component" value="Unassembled WGS sequence"/>
</dbReference>
<protein>
    <recommendedName>
        <fullName evidence="3">Lipoprotein</fullName>
    </recommendedName>
</protein>
<dbReference type="RefSeq" id="WP_093964392.1">
    <property type="nucleotide sequence ID" value="NZ_FXYG01000003.1"/>
</dbReference>
<organism evidence="1 2">
    <name type="scientific">Ruegeria arenilitoris</name>
    <dbReference type="NCBI Taxonomy" id="1173585"/>
    <lineage>
        <taxon>Bacteria</taxon>
        <taxon>Pseudomonadati</taxon>
        <taxon>Pseudomonadota</taxon>
        <taxon>Alphaproteobacteria</taxon>
        <taxon>Rhodobacterales</taxon>
        <taxon>Roseobacteraceae</taxon>
        <taxon>Ruegeria</taxon>
    </lineage>
</organism>
<name>A0A238KR49_9RHOB</name>
<proteinExistence type="predicted"/>
<accession>A0A238KR49</accession>
<dbReference type="OrthoDB" id="7708102at2"/>
<dbReference type="EMBL" id="FXYG01000003">
    <property type="protein sequence ID" value="SMX45127.1"/>
    <property type="molecule type" value="Genomic_DNA"/>
</dbReference>
<dbReference type="AlphaFoldDB" id="A0A238KR49"/>